<dbReference type="PROSITE" id="PS50977">
    <property type="entry name" value="HTH_TETR_2"/>
    <property type="match status" value="1"/>
</dbReference>
<protein>
    <submittedName>
        <fullName evidence="4">TetR family transcriptional regulator</fullName>
    </submittedName>
</protein>
<dbReference type="PANTHER" id="PTHR30055:SF235">
    <property type="entry name" value="TRANSCRIPTIONAL REGULATORY PROTEIN"/>
    <property type="match status" value="1"/>
</dbReference>
<dbReference type="InterPro" id="IPR001647">
    <property type="entry name" value="HTH_TetR"/>
</dbReference>
<dbReference type="SUPFAM" id="SSF48498">
    <property type="entry name" value="Tetracyclin repressor-like, C-terminal domain"/>
    <property type="match status" value="1"/>
</dbReference>
<gene>
    <name evidence="4" type="ORF">OSB52_09170</name>
</gene>
<feature type="domain" description="HTH tetR-type" evidence="3">
    <location>
        <begin position="16"/>
        <end position="76"/>
    </location>
</feature>
<dbReference type="Pfam" id="PF00440">
    <property type="entry name" value="TetR_N"/>
    <property type="match status" value="1"/>
</dbReference>
<dbReference type="InterPro" id="IPR041678">
    <property type="entry name" value="TetR_C_16"/>
</dbReference>
<dbReference type="InterPro" id="IPR050109">
    <property type="entry name" value="HTH-type_TetR-like_transc_reg"/>
</dbReference>
<reference evidence="4" key="1">
    <citation type="submission" date="2022-10" db="EMBL/GenBank/DDBJ databases">
        <title>WGS of marine actinomycetes from Thailand.</title>
        <authorList>
            <person name="Thawai C."/>
        </authorList>
    </citation>
    <scope>NUCLEOTIDE SEQUENCE</scope>
    <source>
        <strain evidence="4">SW21</strain>
    </source>
</reference>
<dbReference type="Proteomes" id="UP001143347">
    <property type="component" value="Unassembled WGS sequence"/>
</dbReference>
<name>A0A9X3I421_9ACTN</name>
<dbReference type="Gene3D" id="1.10.10.60">
    <property type="entry name" value="Homeodomain-like"/>
    <property type="match status" value="1"/>
</dbReference>
<accession>A0A9X3I421</accession>
<evidence type="ECO:0000259" key="3">
    <source>
        <dbReference type="PROSITE" id="PS50977"/>
    </source>
</evidence>
<dbReference type="PRINTS" id="PR00455">
    <property type="entry name" value="HTHTETR"/>
</dbReference>
<evidence type="ECO:0000313" key="5">
    <source>
        <dbReference type="Proteomes" id="UP001143347"/>
    </source>
</evidence>
<keyword evidence="5" id="KW-1185">Reference proteome</keyword>
<evidence type="ECO:0000256" key="2">
    <source>
        <dbReference type="PROSITE-ProRule" id="PRU00335"/>
    </source>
</evidence>
<dbReference type="RefSeq" id="WP_266061407.1">
    <property type="nucleotide sequence ID" value="NZ_JAPKFM010000007.1"/>
</dbReference>
<evidence type="ECO:0000313" key="4">
    <source>
        <dbReference type="EMBL" id="MCX2964258.1"/>
    </source>
</evidence>
<evidence type="ECO:0000256" key="1">
    <source>
        <dbReference type="ARBA" id="ARBA00023125"/>
    </source>
</evidence>
<dbReference type="InterPro" id="IPR036271">
    <property type="entry name" value="Tet_transcr_reg_TetR-rel_C_sf"/>
</dbReference>
<dbReference type="SUPFAM" id="SSF46689">
    <property type="entry name" value="Homeodomain-like"/>
    <property type="match status" value="1"/>
</dbReference>
<keyword evidence="1 2" id="KW-0238">DNA-binding</keyword>
<sequence>MTSARGPGRPKLDPTVDNRQRILTTARELFSESGFERTTMRAIGRRAGVDPALIHHYFGTKSDLLVAALRPEVNVAAVFDGIADTDSSVGREFVHRVIDFWERDPQQRARAVALLRVAVTHEQIADRLREFIRGVATAALGEFVATDDSDRRVAMVMSQMLGLILARYVMKVPGIADASATELSRWVGPTIDNYLSGDIGGVSPDR</sequence>
<dbReference type="GO" id="GO:0003700">
    <property type="term" value="F:DNA-binding transcription factor activity"/>
    <property type="evidence" value="ECO:0007669"/>
    <property type="project" value="TreeGrafter"/>
</dbReference>
<dbReference type="PANTHER" id="PTHR30055">
    <property type="entry name" value="HTH-TYPE TRANSCRIPTIONAL REGULATOR RUTR"/>
    <property type="match status" value="1"/>
</dbReference>
<proteinExistence type="predicted"/>
<dbReference type="Gene3D" id="1.10.357.10">
    <property type="entry name" value="Tetracycline Repressor, domain 2"/>
    <property type="match status" value="1"/>
</dbReference>
<comment type="caution">
    <text evidence="4">The sequence shown here is derived from an EMBL/GenBank/DDBJ whole genome shotgun (WGS) entry which is preliminary data.</text>
</comment>
<dbReference type="AlphaFoldDB" id="A0A9X3I421"/>
<dbReference type="InterPro" id="IPR009057">
    <property type="entry name" value="Homeodomain-like_sf"/>
</dbReference>
<dbReference type="GO" id="GO:0000976">
    <property type="term" value="F:transcription cis-regulatory region binding"/>
    <property type="evidence" value="ECO:0007669"/>
    <property type="project" value="TreeGrafter"/>
</dbReference>
<dbReference type="EMBL" id="JAPKFM010000007">
    <property type="protein sequence ID" value="MCX2964258.1"/>
    <property type="molecule type" value="Genomic_DNA"/>
</dbReference>
<feature type="DNA-binding region" description="H-T-H motif" evidence="2">
    <location>
        <begin position="39"/>
        <end position="58"/>
    </location>
</feature>
<dbReference type="Pfam" id="PF17920">
    <property type="entry name" value="TetR_C_16"/>
    <property type="match status" value="1"/>
</dbReference>
<organism evidence="4 5">
    <name type="scientific">Gordonia aquimaris</name>
    <dbReference type="NCBI Taxonomy" id="2984863"/>
    <lineage>
        <taxon>Bacteria</taxon>
        <taxon>Bacillati</taxon>
        <taxon>Actinomycetota</taxon>
        <taxon>Actinomycetes</taxon>
        <taxon>Mycobacteriales</taxon>
        <taxon>Gordoniaceae</taxon>
        <taxon>Gordonia</taxon>
    </lineage>
</organism>